<reference evidence="3 4" key="1">
    <citation type="submission" date="2020-11" db="EMBL/GenBank/DDBJ databases">
        <title>Complete genome sequence unveiled secondary metabolic potentials in Streptomyces solisilvae HNM0141.</title>
        <authorList>
            <person name="Huang X."/>
        </authorList>
    </citation>
    <scope>NUCLEOTIDE SEQUENCE [LARGE SCALE GENOMIC DNA]</scope>
    <source>
        <strain evidence="3 4">HNM0141</strain>
    </source>
</reference>
<evidence type="ECO:0000256" key="1">
    <source>
        <dbReference type="ARBA" id="ARBA00022729"/>
    </source>
</evidence>
<keyword evidence="1 2" id="KW-0732">Signal</keyword>
<dbReference type="PANTHER" id="PTHR30006">
    <property type="entry name" value="THIAMINE-BINDING PERIPLASMIC PROTEIN-RELATED"/>
    <property type="match status" value="1"/>
</dbReference>
<evidence type="ECO:0000313" key="3">
    <source>
        <dbReference type="EMBL" id="QPI60635.1"/>
    </source>
</evidence>
<dbReference type="Gene3D" id="3.40.190.10">
    <property type="entry name" value="Periplasmic binding protein-like II"/>
    <property type="match status" value="2"/>
</dbReference>
<dbReference type="PROSITE" id="PS51257">
    <property type="entry name" value="PROKAR_LIPOPROTEIN"/>
    <property type="match status" value="1"/>
</dbReference>
<organism evidence="3 4">
    <name type="scientific">Streptomyces malaysiensis</name>
    <dbReference type="NCBI Taxonomy" id="92644"/>
    <lineage>
        <taxon>Bacteria</taxon>
        <taxon>Bacillati</taxon>
        <taxon>Actinomycetota</taxon>
        <taxon>Actinomycetes</taxon>
        <taxon>Kitasatosporales</taxon>
        <taxon>Streptomycetaceae</taxon>
        <taxon>Streptomyces</taxon>
        <taxon>Streptomyces violaceusniger group</taxon>
    </lineage>
</organism>
<dbReference type="EMBL" id="CP065050">
    <property type="protein sequence ID" value="QPI60635.1"/>
    <property type="molecule type" value="Genomic_DNA"/>
</dbReference>
<name>A0ABX6WJ39_STRMQ</name>
<evidence type="ECO:0000256" key="2">
    <source>
        <dbReference type="SAM" id="SignalP"/>
    </source>
</evidence>
<dbReference type="InterPro" id="IPR006059">
    <property type="entry name" value="SBP"/>
</dbReference>
<sequence length="360" mass="37490">MPSPRSALPALCAVSSALTLTVAVTGCGAPSPSAGGGGKGGTLVVAGYGGSFETAFRDSVLPAFEKSCGCKVTYIPGSSTDSVAKIKAQRANPQIDVALVDDGPQAQAQEAGLLTSIDTKVVPVDDVVKIARMENDSGVGFGLTATGIAYNPEWFEQHGIPKPTTWADLADPKLKDKVVLPSITNTYGVGLLVGAAKANGGSERDVGPGLTAVKKIAANAATFDTTADVSNYFLQGQAAASVWGVSRTSTLAEKDFPIEFVYPKDGAIGLVTTANVVKKAPHEELAQKFVAHLLEPSVQRALAKATYDGSVVQGVKEDSALKGKVVSADKVDSLLKLDWKTINKNRSAWTDKWNKQVESK</sequence>
<dbReference type="Proteomes" id="UP000663421">
    <property type="component" value="Chromosome"/>
</dbReference>
<dbReference type="PANTHER" id="PTHR30006:SF2">
    <property type="entry name" value="ABC TRANSPORTER SUBSTRATE-BINDING PROTEIN"/>
    <property type="match status" value="1"/>
</dbReference>
<dbReference type="SUPFAM" id="SSF53850">
    <property type="entry name" value="Periplasmic binding protein-like II"/>
    <property type="match status" value="1"/>
</dbReference>
<gene>
    <name evidence="3" type="ORF">I1A49_42055</name>
</gene>
<accession>A0ABX6WJ39</accession>
<feature type="chain" id="PRO_5046012408" evidence="2">
    <location>
        <begin position="23"/>
        <end position="360"/>
    </location>
</feature>
<dbReference type="Pfam" id="PF13416">
    <property type="entry name" value="SBP_bac_8"/>
    <property type="match status" value="1"/>
</dbReference>
<feature type="signal peptide" evidence="2">
    <location>
        <begin position="1"/>
        <end position="22"/>
    </location>
</feature>
<keyword evidence="4" id="KW-1185">Reference proteome</keyword>
<dbReference type="CDD" id="cd13589">
    <property type="entry name" value="PBP2_polyamine_RpCGA009"/>
    <property type="match status" value="1"/>
</dbReference>
<evidence type="ECO:0000313" key="4">
    <source>
        <dbReference type="Proteomes" id="UP000663421"/>
    </source>
</evidence>
<proteinExistence type="predicted"/>
<protein>
    <submittedName>
        <fullName evidence="3">ABC transporter substrate-binding protein</fullName>
    </submittedName>
</protein>